<sequence length="252" mass="26717">MSVVFFHAHPDDESIFTGGTLALLADAGVRTSVVIATGNDGPAATVLERRRAEEAARACEILGAGSLHLLGYGDAGSGSGLDPLRASALDRVVDEATERLAAILRREGATELVIYDEGGIYAHADHLAVHRVGRRAAAAAGVPTVHEATVDREYLHFVETHLVGHAVEWLVGEDAIAAINRAPLGVSTVEVTTTIDVRATLDRKRAAILAHASQIPAGSPLWSMDDDTFAAVYGYEWFVRRGPRGRLDVLAA</sequence>
<dbReference type="PANTHER" id="PTHR12993:SF26">
    <property type="entry name" value="1D-MYO-INOSITOL 2-ACETAMIDO-2-DEOXY-ALPHA-D-GLUCOPYRANOSIDE DEACETYLASE"/>
    <property type="match status" value="1"/>
</dbReference>
<dbReference type="AlphaFoldDB" id="A0A6J6FYH1"/>
<protein>
    <submittedName>
        <fullName evidence="1">Unannotated protein</fullName>
    </submittedName>
</protein>
<dbReference type="PANTHER" id="PTHR12993">
    <property type="entry name" value="N-ACETYLGLUCOSAMINYL-PHOSPHATIDYLINOSITOL DE-N-ACETYLASE-RELATED"/>
    <property type="match status" value="1"/>
</dbReference>
<dbReference type="SUPFAM" id="SSF102588">
    <property type="entry name" value="LmbE-like"/>
    <property type="match status" value="1"/>
</dbReference>
<name>A0A6J6FYH1_9ZZZZ</name>
<dbReference type="Gene3D" id="3.40.50.10320">
    <property type="entry name" value="LmbE-like"/>
    <property type="match status" value="1"/>
</dbReference>
<dbReference type="GO" id="GO:0016811">
    <property type="term" value="F:hydrolase activity, acting on carbon-nitrogen (but not peptide) bonds, in linear amides"/>
    <property type="evidence" value="ECO:0007669"/>
    <property type="project" value="TreeGrafter"/>
</dbReference>
<dbReference type="Pfam" id="PF02585">
    <property type="entry name" value="PIG-L"/>
    <property type="match status" value="1"/>
</dbReference>
<reference evidence="1" key="1">
    <citation type="submission" date="2020-05" db="EMBL/GenBank/DDBJ databases">
        <authorList>
            <person name="Chiriac C."/>
            <person name="Salcher M."/>
            <person name="Ghai R."/>
            <person name="Kavagutti S V."/>
        </authorList>
    </citation>
    <scope>NUCLEOTIDE SEQUENCE</scope>
</reference>
<proteinExistence type="predicted"/>
<gene>
    <name evidence="1" type="ORF">UFOPK1493_03670</name>
</gene>
<dbReference type="InterPro" id="IPR003737">
    <property type="entry name" value="GlcNAc_PI_deacetylase-related"/>
</dbReference>
<dbReference type="InterPro" id="IPR024078">
    <property type="entry name" value="LmbE-like_dom_sf"/>
</dbReference>
<evidence type="ECO:0000313" key="1">
    <source>
        <dbReference type="EMBL" id="CAB4589638.1"/>
    </source>
</evidence>
<dbReference type="EMBL" id="CAEZSR010000220">
    <property type="protein sequence ID" value="CAB4589638.1"/>
    <property type="molecule type" value="Genomic_DNA"/>
</dbReference>
<accession>A0A6J6FYH1</accession>
<organism evidence="1">
    <name type="scientific">freshwater metagenome</name>
    <dbReference type="NCBI Taxonomy" id="449393"/>
    <lineage>
        <taxon>unclassified sequences</taxon>
        <taxon>metagenomes</taxon>
        <taxon>ecological metagenomes</taxon>
    </lineage>
</organism>